<dbReference type="EMBL" id="FORU01000019">
    <property type="protein sequence ID" value="SFJ85029.1"/>
    <property type="molecule type" value="Genomic_DNA"/>
</dbReference>
<name>A0A1I3UQN0_9FLAO</name>
<sequence length="365" mass="41634">MQTTVSTRFKLFLAFSTGIVTTLNAQETENKTWKIRGNGEFYYQTDFNNPKANTRPVFVYNHNRNNEVNLNLGLLRVNYEREHLRANLGVAVGTYMNANYSSESGGFKNIYEANVGFKLSKEYALWLDVGILPSHIGFESAIAGDNYALTRSMMAENSPYFETGAKLSYRTSSGKWEMAILVLNGWQRIQRVEGNTTPAIGHQLSYRPNEKVLLNSSSFIGNDMPDEQRKMRYFHDLYGQFQLMDKFALQVGFDIGMQQREKGSEHYAVWYTPIIIAKYAPTERMNVAVRGEYYMDKEEVVISTETANGFQTFGVSLNIDYRVLPNLLWRLEVKKLKSKDAVFLMRDGGLNEDITGVVTSVSISF</sequence>
<dbReference type="OrthoDB" id="103154at2"/>
<evidence type="ECO:0000313" key="3">
    <source>
        <dbReference type="Proteomes" id="UP000243887"/>
    </source>
</evidence>
<accession>A0A1I3UQN0</accession>
<dbReference type="STRING" id="1150112.SAMN04487893_11914"/>
<proteinExistence type="predicted"/>
<dbReference type="Pfam" id="PF07642">
    <property type="entry name" value="BBP2"/>
    <property type="match status" value="1"/>
</dbReference>
<organism evidence="2 3">
    <name type="scientific">Myroides guanonis</name>
    <dbReference type="NCBI Taxonomy" id="1150112"/>
    <lineage>
        <taxon>Bacteria</taxon>
        <taxon>Pseudomonadati</taxon>
        <taxon>Bacteroidota</taxon>
        <taxon>Flavobacteriia</taxon>
        <taxon>Flavobacteriales</taxon>
        <taxon>Flavobacteriaceae</taxon>
        <taxon>Myroides</taxon>
    </lineage>
</organism>
<dbReference type="AlphaFoldDB" id="A0A1I3UQN0"/>
<feature type="signal peptide" evidence="1">
    <location>
        <begin position="1"/>
        <end position="25"/>
    </location>
</feature>
<dbReference type="SUPFAM" id="SSF56935">
    <property type="entry name" value="Porins"/>
    <property type="match status" value="1"/>
</dbReference>
<dbReference type="Proteomes" id="UP000243887">
    <property type="component" value="Unassembled WGS sequence"/>
</dbReference>
<protein>
    <submittedName>
        <fullName evidence="2">Beta-barrel porin-2, OmpL-like. bbp2</fullName>
    </submittedName>
</protein>
<keyword evidence="1" id="KW-0732">Signal</keyword>
<feature type="chain" id="PRO_5017367592" evidence="1">
    <location>
        <begin position="26"/>
        <end position="365"/>
    </location>
</feature>
<evidence type="ECO:0000256" key="1">
    <source>
        <dbReference type="SAM" id="SignalP"/>
    </source>
</evidence>
<reference evidence="3" key="1">
    <citation type="submission" date="2016-10" db="EMBL/GenBank/DDBJ databases">
        <authorList>
            <person name="Varghese N."/>
            <person name="Submissions S."/>
        </authorList>
    </citation>
    <scope>NUCLEOTIDE SEQUENCE [LARGE SCALE GENOMIC DNA]</scope>
    <source>
        <strain evidence="3">DSM 26542</strain>
    </source>
</reference>
<evidence type="ECO:0000313" key="2">
    <source>
        <dbReference type="EMBL" id="SFJ85029.1"/>
    </source>
</evidence>
<gene>
    <name evidence="2" type="ORF">SAMN04487893_11914</name>
</gene>
<keyword evidence="3" id="KW-1185">Reference proteome</keyword>
<dbReference type="InterPro" id="IPR011486">
    <property type="entry name" value="BBP2"/>
</dbReference>